<evidence type="ECO:0000256" key="1">
    <source>
        <dbReference type="SAM" id="MobiDB-lite"/>
    </source>
</evidence>
<dbReference type="Proteomes" id="UP001230156">
    <property type="component" value="Unassembled WGS sequence"/>
</dbReference>
<comment type="caution">
    <text evidence="3">The sequence shown here is derived from an EMBL/GenBank/DDBJ whole genome shotgun (WGS) entry which is preliminary data.</text>
</comment>
<feature type="region of interest" description="Disordered" evidence="1">
    <location>
        <begin position="28"/>
        <end position="49"/>
    </location>
</feature>
<evidence type="ECO:0000256" key="2">
    <source>
        <dbReference type="SAM" id="SignalP"/>
    </source>
</evidence>
<reference evidence="4" key="1">
    <citation type="submission" date="2023-08" db="EMBL/GenBank/DDBJ databases">
        <title>Rhodospirillaceae gen. nov., a novel taxon isolated from the Yangtze River Yuezi River estuary sludge.</title>
        <authorList>
            <person name="Ruan L."/>
        </authorList>
    </citation>
    <scope>NUCLEOTIDE SEQUENCE [LARGE SCALE GENOMIC DNA]</scope>
    <source>
        <strain evidence="4">R-7</strain>
    </source>
</reference>
<keyword evidence="2" id="KW-0732">Signal</keyword>
<protein>
    <submittedName>
        <fullName evidence="3">PepSY domain-containing protein</fullName>
    </submittedName>
</protein>
<sequence>MTSRKFVLAAVIAVATALALPALAQDATVSPQPSNNCAPTDKIDGSTAAQAQQKLEAAGYTDITGLNKGCDNVWHAQARANGNPVNVMVAPDGSVNQETN</sequence>
<evidence type="ECO:0000313" key="3">
    <source>
        <dbReference type="EMBL" id="MDQ7247938.1"/>
    </source>
</evidence>
<dbReference type="EMBL" id="JAUYVI010000003">
    <property type="protein sequence ID" value="MDQ7247938.1"/>
    <property type="molecule type" value="Genomic_DNA"/>
</dbReference>
<accession>A0ABU0YJP8</accession>
<proteinExistence type="predicted"/>
<feature type="signal peptide" evidence="2">
    <location>
        <begin position="1"/>
        <end position="24"/>
    </location>
</feature>
<dbReference type="RefSeq" id="WP_379955382.1">
    <property type="nucleotide sequence ID" value="NZ_JAUYVI010000003.1"/>
</dbReference>
<organism evidence="3 4">
    <name type="scientific">Dongia sedimenti</name>
    <dbReference type="NCBI Taxonomy" id="3064282"/>
    <lineage>
        <taxon>Bacteria</taxon>
        <taxon>Pseudomonadati</taxon>
        <taxon>Pseudomonadota</taxon>
        <taxon>Alphaproteobacteria</taxon>
        <taxon>Rhodospirillales</taxon>
        <taxon>Dongiaceae</taxon>
        <taxon>Dongia</taxon>
    </lineage>
</organism>
<feature type="compositionally biased region" description="Polar residues" evidence="1">
    <location>
        <begin position="28"/>
        <end position="38"/>
    </location>
</feature>
<keyword evidence="4" id="KW-1185">Reference proteome</keyword>
<evidence type="ECO:0000313" key="4">
    <source>
        <dbReference type="Proteomes" id="UP001230156"/>
    </source>
</evidence>
<name>A0ABU0YJP8_9PROT</name>
<gene>
    <name evidence="3" type="ORF">Q8A70_09685</name>
</gene>
<feature type="chain" id="PRO_5045960128" evidence="2">
    <location>
        <begin position="25"/>
        <end position="100"/>
    </location>
</feature>